<organism evidence="1 2">
    <name type="scientific">Ruthenibacterium intestinale</name>
    <dbReference type="NCBI Taxonomy" id="3133163"/>
    <lineage>
        <taxon>Bacteria</taxon>
        <taxon>Bacillati</taxon>
        <taxon>Bacillota</taxon>
        <taxon>Clostridia</taxon>
        <taxon>Eubacteriales</taxon>
        <taxon>Oscillospiraceae</taxon>
        <taxon>Ruthenibacterium</taxon>
    </lineage>
</organism>
<accession>A0ABV1GGA6</accession>
<evidence type="ECO:0000313" key="2">
    <source>
        <dbReference type="Proteomes" id="UP001477672"/>
    </source>
</evidence>
<evidence type="ECO:0000313" key="1">
    <source>
        <dbReference type="EMBL" id="MEQ2520865.1"/>
    </source>
</evidence>
<sequence>MVPLKEDIHEYFRREVLPFVADAWIDESKTKIGYEIPFTRYFYKFTPLRHSSVIMEEIKALEERIRTRLVEVFSE</sequence>
<dbReference type="Proteomes" id="UP001477672">
    <property type="component" value="Unassembled WGS sequence"/>
</dbReference>
<dbReference type="RefSeq" id="WP_349216411.1">
    <property type="nucleotide sequence ID" value="NZ_JBBMFA010000098.1"/>
</dbReference>
<gene>
    <name evidence="1" type="ORF">WMO24_10570</name>
</gene>
<reference evidence="1 2" key="1">
    <citation type="submission" date="2024-03" db="EMBL/GenBank/DDBJ databases">
        <title>Human intestinal bacterial collection.</title>
        <authorList>
            <person name="Pauvert C."/>
            <person name="Hitch T.C.A."/>
            <person name="Clavel T."/>
        </authorList>
    </citation>
    <scope>NUCLEOTIDE SEQUENCE [LARGE SCALE GENOMIC DNA]</scope>
    <source>
        <strain evidence="1 2">CLA-JM-H11</strain>
    </source>
</reference>
<protein>
    <recommendedName>
        <fullName evidence="3">DNA methylase adenine-specific domain-containing protein</fullName>
    </recommendedName>
</protein>
<evidence type="ECO:0008006" key="3">
    <source>
        <dbReference type="Google" id="ProtNLM"/>
    </source>
</evidence>
<dbReference type="EMBL" id="JBBMFA010000098">
    <property type="protein sequence ID" value="MEQ2520865.1"/>
    <property type="molecule type" value="Genomic_DNA"/>
</dbReference>
<name>A0ABV1GGA6_9FIRM</name>
<keyword evidence="2" id="KW-1185">Reference proteome</keyword>
<proteinExistence type="predicted"/>
<comment type="caution">
    <text evidence="1">The sequence shown here is derived from an EMBL/GenBank/DDBJ whole genome shotgun (WGS) entry which is preliminary data.</text>
</comment>